<evidence type="ECO:0000313" key="2">
    <source>
        <dbReference type="Proteomes" id="UP000499080"/>
    </source>
</evidence>
<dbReference type="AlphaFoldDB" id="A0A4Y2IBJ5"/>
<proteinExistence type="predicted"/>
<dbReference type="Proteomes" id="UP000499080">
    <property type="component" value="Unassembled WGS sequence"/>
</dbReference>
<dbReference type="EMBL" id="BGPR01002496">
    <property type="protein sequence ID" value="GBM74426.1"/>
    <property type="molecule type" value="Genomic_DNA"/>
</dbReference>
<evidence type="ECO:0000313" key="1">
    <source>
        <dbReference type="EMBL" id="GBM74426.1"/>
    </source>
</evidence>
<name>A0A4Y2IBJ5_ARAVE</name>
<protein>
    <submittedName>
        <fullName evidence="1">Uncharacterized protein</fullName>
    </submittedName>
</protein>
<accession>A0A4Y2IBJ5</accession>
<organism evidence="1 2">
    <name type="scientific">Araneus ventricosus</name>
    <name type="common">Orbweaver spider</name>
    <name type="synonym">Epeira ventricosa</name>
    <dbReference type="NCBI Taxonomy" id="182803"/>
    <lineage>
        <taxon>Eukaryota</taxon>
        <taxon>Metazoa</taxon>
        <taxon>Ecdysozoa</taxon>
        <taxon>Arthropoda</taxon>
        <taxon>Chelicerata</taxon>
        <taxon>Arachnida</taxon>
        <taxon>Araneae</taxon>
        <taxon>Araneomorphae</taxon>
        <taxon>Entelegynae</taxon>
        <taxon>Araneoidea</taxon>
        <taxon>Araneidae</taxon>
        <taxon>Araneus</taxon>
    </lineage>
</organism>
<sequence>MWSSYLNCRSVSNFGFNRLKKGVQIAYWVSLRFSDAKKGATAGAFSPPVFGNGGCYYCLAYFFPTHVRADTRKFWGDHFRCLYYTTCIPCLEPFGRKHHCQFHRRPRPL</sequence>
<keyword evidence="2" id="KW-1185">Reference proteome</keyword>
<gene>
    <name evidence="1" type="ORF">AVEN_39218_1</name>
</gene>
<reference evidence="1 2" key="1">
    <citation type="journal article" date="2019" name="Sci. Rep.">
        <title>Orb-weaving spider Araneus ventricosus genome elucidates the spidroin gene catalogue.</title>
        <authorList>
            <person name="Kono N."/>
            <person name="Nakamura H."/>
            <person name="Ohtoshi R."/>
            <person name="Moran D.A.P."/>
            <person name="Shinohara A."/>
            <person name="Yoshida Y."/>
            <person name="Fujiwara M."/>
            <person name="Mori M."/>
            <person name="Tomita M."/>
            <person name="Arakawa K."/>
        </authorList>
    </citation>
    <scope>NUCLEOTIDE SEQUENCE [LARGE SCALE GENOMIC DNA]</scope>
</reference>
<comment type="caution">
    <text evidence="1">The sequence shown here is derived from an EMBL/GenBank/DDBJ whole genome shotgun (WGS) entry which is preliminary data.</text>
</comment>